<protein>
    <submittedName>
        <fullName evidence="2">Uncharacterized protein</fullName>
    </submittedName>
</protein>
<keyword evidence="1" id="KW-0812">Transmembrane</keyword>
<evidence type="ECO:0000256" key="1">
    <source>
        <dbReference type="SAM" id="Phobius"/>
    </source>
</evidence>
<feature type="transmembrane region" description="Helical" evidence="1">
    <location>
        <begin position="12"/>
        <end position="28"/>
    </location>
</feature>
<dbReference type="EMBL" id="CP073708">
    <property type="protein sequence ID" value="QUO42249.1"/>
    <property type="molecule type" value="Genomic_DNA"/>
</dbReference>
<accession>A0A7T5EM54</accession>
<keyword evidence="5" id="KW-1185">Reference proteome</keyword>
<proteinExistence type="predicted"/>
<evidence type="ECO:0000313" key="3">
    <source>
        <dbReference type="EMBL" id="QUO42249.1"/>
    </source>
</evidence>
<reference evidence="2 4" key="1">
    <citation type="submission" date="2020-12" db="EMBL/GenBank/DDBJ databases">
        <title>strain FJAT-54423T represents a novel species of the genus Brevibacillus.</title>
        <authorList>
            <person name="Tang R."/>
        </authorList>
    </citation>
    <scope>NUCLEOTIDE SEQUENCE [LARGE SCALE GENOMIC DNA]</scope>
    <source>
        <strain evidence="2 4">FJAT-54423</strain>
    </source>
</reference>
<evidence type="ECO:0000313" key="4">
    <source>
        <dbReference type="Proteomes" id="UP000595847"/>
    </source>
</evidence>
<organism evidence="2 4">
    <name type="scientific">Brevibacillus composti</name>
    <dbReference type="NCBI Taxonomy" id="2796470"/>
    <lineage>
        <taxon>Bacteria</taxon>
        <taxon>Bacillati</taxon>
        <taxon>Bacillota</taxon>
        <taxon>Bacilli</taxon>
        <taxon>Bacillales</taxon>
        <taxon>Paenibacillaceae</taxon>
        <taxon>Brevibacillus</taxon>
    </lineage>
</organism>
<keyword evidence="1" id="KW-0472">Membrane</keyword>
<evidence type="ECO:0000313" key="5">
    <source>
        <dbReference type="Proteomes" id="UP000677234"/>
    </source>
</evidence>
<gene>
    <name evidence="2" type="ORF">JD108_04305</name>
    <name evidence="3" type="ORF">KDJ56_04305</name>
</gene>
<sequence>MLTPCIFKRGVIWILFFVLSMILLPFFGDEAPPKPAPAVNNASSQ</sequence>
<name>A0A7T5EM54_9BACL</name>
<dbReference type="AlphaFoldDB" id="A0A7T5EM54"/>
<dbReference type="KEGG" id="bcop:JD108_04305"/>
<dbReference type="Proteomes" id="UP000677234">
    <property type="component" value="Chromosome"/>
</dbReference>
<dbReference type="Proteomes" id="UP000595847">
    <property type="component" value="Chromosome"/>
</dbReference>
<reference evidence="3" key="2">
    <citation type="submission" date="2021-04" db="EMBL/GenBank/DDBJ databases">
        <title>Brevibacillus composti FJAT-54423, complete genome.</title>
        <authorList>
            <person name="Tang R."/>
        </authorList>
    </citation>
    <scope>NUCLEOTIDE SEQUENCE</scope>
    <source>
        <strain evidence="3">FJAT-54424</strain>
    </source>
</reference>
<dbReference type="EMBL" id="CP066308">
    <property type="protein sequence ID" value="QQE75161.1"/>
    <property type="molecule type" value="Genomic_DNA"/>
</dbReference>
<evidence type="ECO:0000313" key="2">
    <source>
        <dbReference type="EMBL" id="QQE75161.1"/>
    </source>
</evidence>
<keyword evidence="1" id="KW-1133">Transmembrane helix</keyword>
<dbReference type="RefSeq" id="WP_198828691.1">
    <property type="nucleotide sequence ID" value="NZ_CP066308.1"/>
</dbReference>